<organism evidence="2 3">
    <name type="scientific">Pseudomonas fluorescens</name>
    <dbReference type="NCBI Taxonomy" id="294"/>
    <lineage>
        <taxon>Bacteria</taxon>
        <taxon>Pseudomonadati</taxon>
        <taxon>Pseudomonadota</taxon>
        <taxon>Gammaproteobacteria</taxon>
        <taxon>Pseudomonadales</taxon>
        <taxon>Pseudomonadaceae</taxon>
        <taxon>Pseudomonas</taxon>
    </lineage>
</organism>
<feature type="transmembrane region" description="Helical" evidence="1">
    <location>
        <begin position="12"/>
        <end position="32"/>
    </location>
</feature>
<sequence length="137" mass="16098">MSTSAIKGKKRYGWWLSIPLLPLLGIAIWHSALPTVTVHYPKEGREELRYVWNVKDRIYRGRMPPGSSVSDNGFIFPNSQFFMEFSWQSQRGRWHCISVTPKWPETHIYLDENGDIETQDESDNDRLKQCEWDLAKP</sequence>
<reference evidence="2 3" key="1">
    <citation type="submission" date="2019-09" db="EMBL/GenBank/DDBJ databases">
        <authorList>
            <person name="Chandra G."/>
            <person name="Truman W A."/>
        </authorList>
    </citation>
    <scope>NUCLEOTIDE SEQUENCE [LARGE SCALE GENOMIC DNA]</scope>
    <source>
        <strain evidence="2">PS662</strain>
    </source>
</reference>
<keyword evidence="1" id="KW-1133">Transmembrane helix</keyword>
<dbReference type="AlphaFoldDB" id="A0A5E6XKJ3"/>
<accession>A0A5E6XKJ3</accession>
<dbReference type="EMBL" id="CABVHK010000024">
    <property type="protein sequence ID" value="VVN42132.1"/>
    <property type="molecule type" value="Genomic_DNA"/>
</dbReference>
<name>A0A5E6XKJ3_PSEFL</name>
<protein>
    <submittedName>
        <fullName evidence="2">Uncharacterized protein</fullName>
    </submittedName>
</protein>
<evidence type="ECO:0000313" key="2">
    <source>
        <dbReference type="EMBL" id="VVN42132.1"/>
    </source>
</evidence>
<keyword evidence="1" id="KW-0472">Membrane</keyword>
<gene>
    <name evidence="2" type="ORF">PS662_05538</name>
</gene>
<proteinExistence type="predicted"/>
<evidence type="ECO:0000313" key="3">
    <source>
        <dbReference type="Proteomes" id="UP000326953"/>
    </source>
</evidence>
<evidence type="ECO:0000256" key="1">
    <source>
        <dbReference type="SAM" id="Phobius"/>
    </source>
</evidence>
<keyword evidence="1" id="KW-0812">Transmembrane</keyword>
<dbReference type="Proteomes" id="UP000326953">
    <property type="component" value="Unassembled WGS sequence"/>
</dbReference>